<dbReference type="Gramene" id="RZC81855">
    <property type="protein sequence ID" value="RZC81855"/>
    <property type="gene ID" value="C5167_044428"/>
</dbReference>
<accession>A0A4Y7LCD4</accession>
<dbReference type="EMBL" id="CM010724">
    <property type="protein sequence ID" value="RZC81855.1"/>
    <property type="molecule type" value="Genomic_DNA"/>
</dbReference>
<proteinExistence type="predicted"/>
<reference evidence="1 2" key="1">
    <citation type="journal article" date="2018" name="Science">
        <title>The opium poppy genome and morphinan production.</title>
        <authorList>
            <person name="Guo L."/>
            <person name="Winzer T."/>
            <person name="Yang X."/>
            <person name="Li Y."/>
            <person name="Ning Z."/>
            <person name="He Z."/>
            <person name="Teodor R."/>
            <person name="Lu Y."/>
            <person name="Bowser T.A."/>
            <person name="Graham I.A."/>
            <person name="Ye K."/>
        </authorList>
    </citation>
    <scope>NUCLEOTIDE SEQUENCE [LARGE SCALE GENOMIC DNA]</scope>
    <source>
        <strain evidence="2">cv. HN1</strain>
        <tissue evidence="1">Leaves</tissue>
    </source>
</reference>
<gene>
    <name evidence="1" type="ORF">C5167_044428</name>
</gene>
<evidence type="ECO:0000313" key="1">
    <source>
        <dbReference type="EMBL" id="RZC81855.1"/>
    </source>
</evidence>
<keyword evidence="2" id="KW-1185">Reference proteome</keyword>
<dbReference type="Proteomes" id="UP000316621">
    <property type="component" value="Chromosome 10"/>
</dbReference>
<name>A0A4Y7LCD4_PAPSO</name>
<evidence type="ECO:0000313" key="2">
    <source>
        <dbReference type="Proteomes" id="UP000316621"/>
    </source>
</evidence>
<protein>
    <submittedName>
        <fullName evidence="1">Uncharacterized protein</fullName>
    </submittedName>
</protein>
<dbReference type="AlphaFoldDB" id="A0A4Y7LCD4"/>
<organism evidence="1 2">
    <name type="scientific">Papaver somniferum</name>
    <name type="common">Opium poppy</name>
    <dbReference type="NCBI Taxonomy" id="3469"/>
    <lineage>
        <taxon>Eukaryota</taxon>
        <taxon>Viridiplantae</taxon>
        <taxon>Streptophyta</taxon>
        <taxon>Embryophyta</taxon>
        <taxon>Tracheophyta</taxon>
        <taxon>Spermatophyta</taxon>
        <taxon>Magnoliopsida</taxon>
        <taxon>Ranunculales</taxon>
        <taxon>Papaveraceae</taxon>
        <taxon>Papaveroideae</taxon>
        <taxon>Papaver</taxon>
    </lineage>
</organism>
<sequence length="19" mass="2341">MHLSWLFAWLQVSIIRIKV</sequence>